<protein>
    <submittedName>
        <fullName evidence="1">Uncharacterized protein</fullName>
    </submittedName>
</protein>
<dbReference type="AlphaFoldDB" id="E4WYW9"/>
<dbReference type="InParanoid" id="E4WYW9"/>
<dbReference type="OrthoDB" id="10489609at2759"/>
<organism evidence="1">
    <name type="scientific">Oikopleura dioica</name>
    <name type="common">Tunicate</name>
    <dbReference type="NCBI Taxonomy" id="34765"/>
    <lineage>
        <taxon>Eukaryota</taxon>
        <taxon>Metazoa</taxon>
        <taxon>Chordata</taxon>
        <taxon>Tunicata</taxon>
        <taxon>Appendicularia</taxon>
        <taxon>Copelata</taxon>
        <taxon>Oikopleuridae</taxon>
        <taxon>Oikopleura</taxon>
    </lineage>
</organism>
<evidence type="ECO:0000313" key="1">
    <source>
        <dbReference type="EMBL" id="CBY22885.1"/>
    </source>
</evidence>
<reference evidence="1" key="1">
    <citation type="journal article" date="2010" name="Science">
        <title>Plasticity of animal genome architecture unmasked by rapid evolution of a pelagic tunicate.</title>
        <authorList>
            <person name="Denoeud F."/>
            <person name="Henriet S."/>
            <person name="Mungpakdee S."/>
            <person name="Aury J.M."/>
            <person name="Da Silva C."/>
            <person name="Brinkmann H."/>
            <person name="Mikhaleva J."/>
            <person name="Olsen L.C."/>
            <person name="Jubin C."/>
            <person name="Canestro C."/>
            <person name="Bouquet J.M."/>
            <person name="Danks G."/>
            <person name="Poulain J."/>
            <person name="Campsteijn C."/>
            <person name="Adamski M."/>
            <person name="Cross I."/>
            <person name="Yadetie F."/>
            <person name="Muffato M."/>
            <person name="Louis A."/>
            <person name="Butcher S."/>
            <person name="Tsagkogeorga G."/>
            <person name="Konrad A."/>
            <person name="Singh S."/>
            <person name="Jensen M.F."/>
            <person name="Cong E.H."/>
            <person name="Eikeseth-Otteraa H."/>
            <person name="Noel B."/>
            <person name="Anthouard V."/>
            <person name="Porcel B.M."/>
            <person name="Kachouri-Lafond R."/>
            <person name="Nishino A."/>
            <person name="Ugolini M."/>
            <person name="Chourrout P."/>
            <person name="Nishida H."/>
            <person name="Aasland R."/>
            <person name="Huzurbazar S."/>
            <person name="Westhof E."/>
            <person name="Delsuc F."/>
            <person name="Lehrach H."/>
            <person name="Reinhardt R."/>
            <person name="Weissenbach J."/>
            <person name="Roy S.W."/>
            <person name="Artiguenave F."/>
            <person name="Postlethwait J.H."/>
            <person name="Manak J.R."/>
            <person name="Thompson E.M."/>
            <person name="Jaillon O."/>
            <person name="Du Pasquier L."/>
            <person name="Boudinot P."/>
            <person name="Liberles D.A."/>
            <person name="Volff J.N."/>
            <person name="Philippe H."/>
            <person name="Lenhard B."/>
            <person name="Roest Crollius H."/>
            <person name="Wincker P."/>
            <person name="Chourrout D."/>
        </authorList>
    </citation>
    <scope>NUCLEOTIDE SEQUENCE [LARGE SCALE GENOMIC DNA]</scope>
</reference>
<proteinExistence type="predicted"/>
<evidence type="ECO:0000313" key="2">
    <source>
        <dbReference type="Proteomes" id="UP000001307"/>
    </source>
</evidence>
<name>E4WYW9_OIKDI</name>
<keyword evidence="2" id="KW-1185">Reference proteome</keyword>
<sequence>MKKGYFLTNSKVLLNNKNSELISTSSISKICTKRNEYSIEDFMAAVNMSIDLESSGMETKDDFYWMASSFEFDDNQNMLYEIGSCVKSPCDDIPIAHAFYKNYGTLSCTNGTDISCIVSCGNGMILKTIEKQTGTLTCNSSIGVWYSEQNETFDCIIPEQEGSAEPELPLVNYTKIEEHIDEMARIITELNKIKKTSPFTKTVCNMSLLLILLSLFTL</sequence>
<dbReference type="EMBL" id="FN653019">
    <property type="protein sequence ID" value="CBY22885.1"/>
    <property type="molecule type" value="Genomic_DNA"/>
</dbReference>
<gene>
    <name evidence="1" type="ORF">GSOID_T00013662001</name>
</gene>
<dbReference type="Proteomes" id="UP000001307">
    <property type="component" value="Unassembled WGS sequence"/>
</dbReference>
<accession>E4WYW9</accession>